<dbReference type="InterPro" id="IPR018046">
    <property type="entry name" value="Pili_assmbl_chaperone_CS"/>
</dbReference>
<evidence type="ECO:0000259" key="11">
    <source>
        <dbReference type="Pfam" id="PF02753"/>
    </source>
</evidence>
<dbReference type="EMBL" id="UIGT01000001">
    <property type="protein sequence ID" value="SUX79888.1"/>
    <property type="molecule type" value="Genomic_DNA"/>
</dbReference>
<dbReference type="InterPro" id="IPR036316">
    <property type="entry name" value="Pili_assmbl_chap_C_dom_sf"/>
</dbReference>
<evidence type="ECO:0000259" key="10">
    <source>
        <dbReference type="Pfam" id="PF00345"/>
    </source>
</evidence>
<evidence type="ECO:0000313" key="12">
    <source>
        <dbReference type="EMBL" id="SUX79888.1"/>
    </source>
</evidence>
<sequence length="242" mass="26817">MKRYSCSLFAACLLVMTCTSSSLASVVIQGTRIIYPEAAKEVTVKMVNEGKSPLLVQSWLDDGNENGDPAKMKLPFIVTPPVSRLDPQKGQSVRITWTGQALPQDKESIYWFNVLEIPPKDKSAEGKSKLNLALRSRIKFFYRPASLKGSFIDGLNNVKWSLVNDAGNVAIVLQNDSPYYLSLIGGAVWAGAKKYEYKPKMLSPFSEERFVVPQLTTTSINKVSWVALNDYGADSEVVKTIK</sequence>
<keyword evidence="5" id="KW-0574">Periplasm</keyword>
<dbReference type="GO" id="GO:0071555">
    <property type="term" value="P:cell wall organization"/>
    <property type="evidence" value="ECO:0007669"/>
    <property type="project" value="InterPro"/>
</dbReference>
<feature type="domain" description="Pili assembly chaperone N-terminal" evidence="10">
    <location>
        <begin position="25"/>
        <end position="147"/>
    </location>
</feature>
<dbReference type="Pfam" id="PF02753">
    <property type="entry name" value="PapD_C"/>
    <property type="match status" value="1"/>
</dbReference>
<dbReference type="RefSeq" id="WP_202927495.1">
    <property type="nucleotide sequence ID" value="NZ_CP102500.1"/>
</dbReference>
<dbReference type="InterPro" id="IPR008962">
    <property type="entry name" value="PapD-like_sf"/>
</dbReference>
<dbReference type="PRINTS" id="PR00969">
    <property type="entry name" value="CHAPERONPILI"/>
</dbReference>
<evidence type="ECO:0000256" key="7">
    <source>
        <dbReference type="ARBA" id="ARBA00023319"/>
    </source>
</evidence>
<keyword evidence="7" id="KW-0393">Immunoglobulin domain</keyword>
<dbReference type="Pfam" id="PF00345">
    <property type="entry name" value="PapD_N"/>
    <property type="match status" value="1"/>
</dbReference>
<comment type="caution">
    <text evidence="12">The sequence shown here is derived from an EMBL/GenBank/DDBJ whole genome shotgun (WGS) entry which is preliminary data.</text>
</comment>
<keyword evidence="3" id="KW-1029">Fimbrium biogenesis</keyword>
<evidence type="ECO:0000256" key="5">
    <source>
        <dbReference type="ARBA" id="ARBA00022764"/>
    </source>
</evidence>
<dbReference type="InterPro" id="IPR050643">
    <property type="entry name" value="Periplasmic_pilus_chap"/>
</dbReference>
<evidence type="ECO:0000256" key="9">
    <source>
        <dbReference type="SAM" id="SignalP"/>
    </source>
</evidence>
<dbReference type="GO" id="GO:0030288">
    <property type="term" value="C:outer membrane-bounded periplasmic space"/>
    <property type="evidence" value="ECO:0007669"/>
    <property type="project" value="InterPro"/>
</dbReference>
<dbReference type="Proteomes" id="UP000255286">
    <property type="component" value="Unassembled WGS sequence"/>
</dbReference>
<accession>A0A9Q7ZQ44</accession>
<dbReference type="SUPFAM" id="SSF49354">
    <property type="entry name" value="PapD-like"/>
    <property type="match status" value="1"/>
</dbReference>
<comment type="subcellular location">
    <subcellularLocation>
        <location evidence="1 8">Periplasm</location>
    </subcellularLocation>
</comment>
<dbReference type="Gene3D" id="2.60.40.10">
    <property type="entry name" value="Immunoglobulins"/>
    <property type="match status" value="2"/>
</dbReference>
<protein>
    <submittedName>
        <fullName evidence="12">Chaperone protein EcpD</fullName>
    </submittedName>
</protein>
<dbReference type="InterPro" id="IPR013783">
    <property type="entry name" value="Ig-like_fold"/>
</dbReference>
<keyword evidence="4 9" id="KW-0732">Signal</keyword>
<proteinExistence type="inferred from homology"/>
<gene>
    <name evidence="12" type="primary">papD_1</name>
    <name evidence="12" type="ORF">NCTC8782_02446</name>
</gene>
<feature type="signal peptide" evidence="9">
    <location>
        <begin position="1"/>
        <end position="24"/>
    </location>
</feature>
<dbReference type="InterPro" id="IPR016148">
    <property type="entry name" value="Pili_assmbl_chaperone_C"/>
</dbReference>
<evidence type="ECO:0000256" key="8">
    <source>
        <dbReference type="RuleBase" id="RU003918"/>
    </source>
</evidence>
<feature type="domain" description="Pili assembly chaperone C-terminal" evidence="11">
    <location>
        <begin position="174"/>
        <end position="235"/>
    </location>
</feature>
<dbReference type="InterPro" id="IPR016147">
    <property type="entry name" value="Pili_assmbl_chaperone_N"/>
</dbReference>
<reference evidence="12 13" key="1">
    <citation type="submission" date="2018-06" db="EMBL/GenBank/DDBJ databases">
        <authorList>
            <consortium name="Pathogen Informatics"/>
            <person name="Doyle S."/>
        </authorList>
    </citation>
    <scope>NUCLEOTIDE SEQUENCE [LARGE SCALE GENOMIC DNA]</scope>
    <source>
        <strain evidence="12 13">NCTC8782</strain>
    </source>
</reference>
<evidence type="ECO:0000256" key="1">
    <source>
        <dbReference type="ARBA" id="ARBA00004418"/>
    </source>
</evidence>
<keyword evidence="6 8" id="KW-0143">Chaperone</keyword>
<organism evidence="12 13">
    <name type="scientific">Citrobacter youngae</name>
    <dbReference type="NCBI Taxonomy" id="133448"/>
    <lineage>
        <taxon>Bacteria</taxon>
        <taxon>Pseudomonadati</taxon>
        <taxon>Pseudomonadota</taxon>
        <taxon>Gammaproteobacteria</taxon>
        <taxon>Enterobacterales</taxon>
        <taxon>Enterobacteriaceae</taxon>
        <taxon>Citrobacter</taxon>
        <taxon>Citrobacter freundii complex</taxon>
    </lineage>
</organism>
<evidence type="ECO:0000256" key="4">
    <source>
        <dbReference type="ARBA" id="ARBA00022729"/>
    </source>
</evidence>
<comment type="similarity">
    <text evidence="2 8">Belongs to the periplasmic pilus chaperone family.</text>
</comment>
<feature type="chain" id="PRO_5040197632" evidence="9">
    <location>
        <begin position="25"/>
        <end position="242"/>
    </location>
</feature>
<evidence type="ECO:0000256" key="6">
    <source>
        <dbReference type="ARBA" id="ARBA00023186"/>
    </source>
</evidence>
<evidence type="ECO:0000256" key="3">
    <source>
        <dbReference type="ARBA" id="ARBA00022558"/>
    </source>
</evidence>
<dbReference type="FunFam" id="2.60.40.10:FF:000458">
    <property type="entry name" value="Molecular chaperone FimC"/>
    <property type="match status" value="1"/>
</dbReference>
<evidence type="ECO:0000256" key="2">
    <source>
        <dbReference type="ARBA" id="ARBA00007399"/>
    </source>
</evidence>
<dbReference type="PANTHER" id="PTHR30251">
    <property type="entry name" value="PILUS ASSEMBLY CHAPERONE"/>
    <property type="match status" value="1"/>
</dbReference>
<dbReference type="PROSITE" id="PS00635">
    <property type="entry name" value="PILI_CHAPERONE"/>
    <property type="match status" value="1"/>
</dbReference>
<dbReference type="AlphaFoldDB" id="A0A9Q7ZQ44"/>
<dbReference type="PANTHER" id="PTHR30251:SF2">
    <property type="entry name" value="FIMBRIAL CHAPERONE YADV-RELATED"/>
    <property type="match status" value="1"/>
</dbReference>
<dbReference type="InterPro" id="IPR001829">
    <property type="entry name" value="Pili_assmbl_chaperone_bac"/>
</dbReference>
<evidence type="ECO:0000313" key="13">
    <source>
        <dbReference type="Proteomes" id="UP000255286"/>
    </source>
</evidence>
<name>A0A9Q7ZQ44_9ENTR</name>
<dbReference type="SUPFAM" id="SSF49584">
    <property type="entry name" value="Periplasmic chaperone C-domain"/>
    <property type="match status" value="1"/>
</dbReference>